<evidence type="ECO:0000313" key="2">
    <source>
        <dbReference type="Proteomes" id="UP000198742"/>
    </source>
</evidence>
<accession>A0A1H4L0P7</accession>
<dbReference type="EMBL" id="FNRT01000002">
    <property type="protein sequence ID" value="SEB63752.1"/>
    <property type="molecule type" value="Genomic_DNA"/>
</dbReference>
<proteinExistence type="predicted"/>
<name>A0A1H4L0P7_9ACTN</name>
<protein>
    <submittedName>
        <fullName evidence="1">Uncharacterized protein</fullName>
    </submittedName>
</protein>
<dbReference type="Proteomes" id="UP000198742">
    <property type="component" value="Unassembled WGS sequence"/>
</dbReference>
<gene>
    <name evidence="1" type="ORF">SAMN04489844_0735</name>
</gene>
<keyword evidence="2" id="KW-1185">Reference proteome</keyword>
<dbReference type="AlphaFoldDB" id="A0A1H4L0P7"/>
<evidence type="ECO:0000313" key="1">
    <source>
        <dbReference type="EMBL" id="SEB63752.1"/>
    </source>
</evidence>
<sequence length="41" mass="4694">MARTKRNLFALLGWAVWKLLALVGLPLAKKKLNEQNSTRRS</sequence>
<dbReference type="STRING" id="402596.SAMN04489844_0735"/>
<organism evidence="1 2">
    <name type="scientific">Nocardioides exalbidus</name>
    <dbReference type="NCBI Taxonomy" id="402596"/>
    <lineage>
        <taxon>Bacteria</taxon>
        <taxon>Bacillati</taxon>
        <taxon>Actinomycetota</taxon>
        <taxon>Actinomycetes</taxon>
        <taxon>Propionibacteriales</taxon>
        <taxon>Nocardioidaceae</taxon>
        <taxon>Nocardioides</taxon>
    </lineage>
</organism>
<reference evidence="2" key="1">
    <citation type="submission" date="2016-10" db="EMBL/GenBank/DDBJ databases">
        <authorList>
            <person name="Varghese N."/>
            <person name="Submissions S."/>
        </authorList>
    </citation>
    <scope>NUCLEOTIDE SEQUENCE [LARGE SCALE GENOMIC DNA]</scope>
    <source>
        <strain evidence="2">DSM 22017</strain>
    </source>
</reference>